<keyword evidence="3" id="KW-0720">Serine protease</keyword>
<evidence type="ECO:0000259" key="5">
    <source>
        <dbReference type="PROSITE" id="PS50240"/>
    </source>
</evidence>
<feature type="domain" description="Peptidase S1" evidence="5">
    <location>
        <begin position="38"/>
        <end position="279"/>
    </location>
</feature>
<dbReference type="PANTHER" id="PTHR24276">
    <property type="entry name" value="POLYSERASE-RELATED"/>
    <property type="match status" value="1"/>
</dbReference>
<dbReference type="EMBL" id="JBHSQJ010000072">
    <property type="protein sequence ID" value="MFC5909078.1"/>
    <property type="molecule type" value="Genomic_DNA"/>
</dbReference>
<dbReference type="Gene3D" id="2.40.10.10">
    <property type="entry name" value="Trypsin-like serine proteases"/>
    <property type="match status" value="1"/>
</dbReference>
<comment type="similarity">
    <text evidence="1">Belongs to the peptidase S1 family.</text>
</comment>
<dbReference type="Pfam" id="PF00089">
    <property type="entry name" value="Trypsin"/>
    <property type="match status" value="1"/>
</dbReference>
<protein>
    <submittedName>
        <fullName evidence="6">S1 family peptidase</fullName>
    </submittedName>
</protein>
<dbReference type="CDD" id="cd00190">
    <property type="entry name" value="Tryp_SPc"/>
    <property type="match status" value="1"/>
</dbReference>
<evidence type="ECO:0000313" key="6">
    <source>
        <dbReference type="EMBL" id="MFC5909078.1"/>
    </source>
</evidence>
<dbReference type="InterPro" id="IPR001254">
    <property type="entry name" value="Trypsin_dom"/>
</dbReference>
<dbReference type="PANTHER" id="PTHR24276:SF98">
    <property type="entry name" value="FI18310P1-RELATED"/>
    <property type="match status" value="1"/>
</dbReference>
<keyword evidence="2" id="KW-1015">Disulfide bond</keyword>
<name>A0ABW1G465_9ACTN</name>
<sequence>MADSRDGARVRRGRRALLVLLAALPASLTVGQPNAEAIVGGGPTDVGSHPWMVGVASRSVYGGARSGQFCGGTLVEPTKVVTAAHCLYDESTGRLTVRPDLKVLVGRTDLSSSAGEEVPVSDVWVDPDYDFDSNRWDVAVLTLARPQTDRQLLPLVWQGDQRPYTAGKNATVFGWGDTTGRGDYPTVLRQVTVPVVPDATCAKDYPGGGDGKFTADTMVCAGNQTYGGKDACQGDSGGPLVADGQLVGVVSWGTGCAQAGRPGVYTRLEAMADAIRSQL</sequence>
<dbReference type="SMART" id="SM00020">
    <property type="entry name" value="Tryp_SPc"/>
    <property type="match status" value="1"/>
</dbReference>
<dbReference type="InterPro" id="IPR018114">
    <property type="entry name" value="TRYPSIN_HIS"/>
</dbReference>
<feature type="signal peptide" evidence="4">
    <location>
        <begin position="1"/>
        <end position="31"/>
    </location>
</feature>
<evidence type="ECO:0000256" key="4">
    <source>
        <dbReference type="SAM" id="SignalP"/>
    </source>
</evidence>
<dbReference type="PRINTS" id="PR00722">
    <property type="entry name" value="CHYMOTRYPSIN"/>
</dbReference>
<evidence type="ECO:0000313" key="7">
    <source>
        <dbReference type="Proteomes" id="UP001596174"/>
    </source>
</evidence>
<feature type="chain" id="PRO_5046871961" evidence="4">
    <location>
        <begin position="32"/>
        <end position="279"/>
    </location>
</feature>
<gene>
    <name evidence="6" type="ORF">ACFP3V_17885</name>
</gene>
<evidence type="ECO:0000256" key="3">
    <source>
        <dbReference type="RuleBase" id="RU363034"/>
    </source>
</evidence>
<keyword evidence="7" id="KW-1185">Reference proteome</keyword>
<dbReference type="PROSITE" id="PS00134">
    <property type="entry name" value="TRYPSIN_HIS"/>
    <property type="match status" value="1"/>
</dbReference>
<evidence type="ECO:0000256" key="2">
    <source>
        <dbReference type="ARBA" id="ARBA00023157"/>
    </source>
</evidence>
<organism evidence="6 7">
    <name type="scientific">Streptacidiphilus monticola</name>
    <dbReference type="NCBI Taxonomy" id="2161674"/>
    <lineage>
        <taxon>Bacteria</taxon>
        <taxon>Bacillati</taxon>
        <taxon>Actinomycetota</taxon>
        <taxon>Actinomycetes</taxon>
        <taxon>Kitasatosporales</taxon>
        <taxon>Streptomycetaceae</taxon>
        <taxon>Streptacidiphilus</taxon>
    </lineage>
</organism>
<dbReference type="PROSITE" id="PS00135">
    <property type="entry name" value="TRYPSIN_SER"/>
    <property type="match status" value="1"/>
</dbReference>
<evidence type="ECO:0000256" key="1">
    <source>
        <dbReference type="ARBA" id="ARBA00007664"/>
    </source>
</evidence>
<keyword evidence="3" id="KW-0378">Hydrolase</keyword>
<dbReference type="InterPro" id="IPR043504">
    <property type="entry name" value="Peptidase_S1_PA_chymotrypsin"/>
</dbReference>
<dbReference type="Proteomes" id="UP001596174">
    <property type="component" value="Unassembled WGS sequence"/>
</dbReference>
<dbReference type="InterPro" id="IPR050430">
    <property type="entry name" value="Peptidase_S1"/>
</dbReference>
<dbReference type="SUPFAM" id="SSF50494">
    <property type="entry name" value="Trypsin-like serine proteases"/>
    <property type="match status" value="1"/>
</dbReference>
<comment type="caution">
    <text evidence="6">The sequence shown here is derived from an EMBL/GenBank/DDBJ whole genome shotgun (WGS) entry which is preliminary data.</text>
</comment>
<keyword evidence="4" id="KW-0732">Signal</keyword>
<keyword evidence="3" id="KW-0645">Protease</keyword>
<dbReference type="PROSITE" id="PS50240">
    <property type="entry name" value="TRYPSIN_DOM"/>
    <property type="match status" value="1"/>
</dbReference>
<dbReference type="InterPro" id="IPR033116">
    <property type="entry name" value="TRYPSIN_SER"/>
</dbReference>
<reference evidence="7" key="1">
    <citation type="journal article" date="2019" name="Int. J. Syst. Evol. Microbiol.">
        <title>The Global Catalogue of Microorganisms (GCM) 10K type strain sequencing project: providing services to taxonomists for standard genome sequencing and annotation.</title>
        <authorList>
            <consortium name="The Broad Institute Genomics Platform"/>
            <consortium name="The Broad Institute Genome Sequencing Center for Infectious Disease"/>
            <person name="Wu L."/>
            <person name="Ma J."/>
        </authorList>
    </citation>
    <scope>NUCLEOTIDE SEQUENCE [LARGE SCALE GENOMIC DNA]</scope>
    <source>
        <strain evidence="7">JCM 4816</strain>
    </source>
</reference>
<accession>A0ABW1G465</accession>
<dbReference type="InterPro" id="IPR001314">
    <property type="entry name" value="Peptidase_S1A"/>
</dbReference>
<proteinExistence type="inferred from homology"/>
<dbReference type="RefSeq" id="WP_380584546.1">
    <property type="nucleotide sequence ID" value="NZ_JBHSQJ010000072.1"/>
</dbReference>
<dbReference type="InterPro" id="IPR009003">
    <property type="entry name" value="Peptidase_S1_PA"/>
</dbReference>